<evidence type="ECO:0000256" key="1">
    <source>
        <dbReference type="SAM" id="MobiDB-lite"/>
    </source>
</evidence>
<comment type="caution">
    <text evidence="2">The sequence shown here is derived from an EMBL/GenBank/DDBJ whole genome shotgun (WGS) entry which is preliminary data.</text>
</comment>
<name>A0ABQ4ZLA7_9ASTR</name>
<dbReference type="EMBL" id="BQNB010011471">
    <property type="protein sequence ID" value="GJS91003.1"/>
    <property type="molecule type" value="Genomic_DNA"/>
</dbReference>
<reference evidence="2" key="1">
    <citation type="journal article" date="2022" name="Int. J. Mol. Sci.">
        <title>Draft Genome of Tanacetum Coccineum: Genomic Comparison of Closely Related Tanacetum-Family Plants.</title>
        <authorList>
            <person name="Yamashiro T."/>
            <person name="Shiraishi A."/>
            <person name="Nakayama K."/>
            <person name="Satake H."/>
        </authorList>
    </citation>
    <scope>NUCLEOTIDE SEQUENCE</scope>
</reference>
<dbReference type="Proteomes" id="UP001151760">
    <property type="component" value="Unassembled WGS sequence"/>
</dbReference>
<evidence type="ECO:0000313" key="3">
    <source>
        <dbReference type="Proteomes" id="UP001151760"/>
    </source>
</evidence>
<sequence length="205" mass="23593">MYLVREPKVLWCASDDEVPIEDQPLRQLMLLPTSPITKTQRYEDEDTEALRTDKSAPTPPVPSPRLRKARISGPTPDTDDVSRAEVPPRKRLLFECLSLISLSWGRSSSVTAARQPRLDVTHATDYSLDAQDDRALQRARVNTLFRDRRYHLHTTMLLESEARYARQAWSQAMDCNRAVHVELLAYRAEVRALHEQISVQQGRFQ</sequence>
<organism evidence="2 3">
    <name type="scientific">Tanacetum coccineum</name>
    <dbReference type="NCBI Taxonomy" id="301880"/>
    <lineage>
        <taxon>Eukaryota</taxon>
        <taxon>Viridiplantae</taxon>
        <taxon>Streptophyta</taxon>
        <taxon>Embryophyta</taxon>
        <taxon>Tracheophyta</taxon>
        <taxon>Spermatophyta</taxon>
        <taxon>Magnoliopsida</taxon>
        <taxon>eudicotyledons</taxon>
        <taxon>Gunneridae</taxon>
        <taxon>Pentapetalae</taxon>
        <taxon>asterids</taxon>
        <taxon>campanulids</taxon>
        <taxon>Asterales</taxon>
        <taxon>Asteraceae</taxon>
        <taxon>Asteroideae</taxon>
        <taxon>Anthemideae</taxon>
        <taxon>Anthemidinae</taxon>
        <taxon>Tanacetum</taxon>
    </lineage>
</organism>
<keyword evidence="3" id="KW-1185">Reference proteome</keyword>
<feature type="region of interest" description="Disordered" evidence="1">
    <location>
        <begin position="34"/>
        <end position="84"/>
    </location>
</feature>
<gene>
    <name evidence="2" type="ORF">Tco_0773639</name>
</gene>
<accession>A0ABQ4ZLA7</accession>
<proteinExistence type="predicted"/>
<evidence type="ECO:0000313" key="2">
    <source>
        <dbReference type="EMBL" id="GJS91003.1"/>
    </source>
</evidence>
<protein>
    <submittedName>
        <fullName evidence="2">Uncharacterized protein</fullName>
    </submittedName>
</protein>
<reference evidence="2" key="2">
    <citation type="submission" date="2022-01" db="EMBL/GenBank/DDBJ databases">
        <authorList>
            <person name="Yamashiro T."/>
            <person name="Shiraishi A."/>
            <person name="Satake H."/>
            <person name="Nakayama K."/>
        </authorList>
    </citation>
    <scope>NUCLEOTIDE SEQUENCE</scope>
</reference>